<dbReference type="GO" id="GO:0005829">
    <property type="term" value="C:cytosol"/>
    <property type="evidence" value="ECO:0007669"/>
    <property type="project" value="TreeGrafter"/>
</dbReference>
<dbReference type="SUPFAM" id="SSF55298">
    <property type="entry name" value="YjgF-like"/>
    <property type="match status" value="1"/>
</dbReference>
<dbReference type="EMBL" id="NEVT01000006">
    <property type="protein sequence ID" value="OZI75844.1"/>
    <property type="molecule type" value="Genomic_DNA"/>
</dbReference>
<evidence type="ECO:0000313" key="2">
    <source>
        <dbReference type="Proteomes" id="UP000215633"/>
    </source>
</evidence>
<organism evidence="1 2">
    <name type="scientific">Bordetella genomosp. 2</name>
    <dbReference type="NCBI Taxonomy" id="1983456"/>
    <lineage>
        <taxon>Bacteria</taxon>
        <taxon>Pseudomonadati</taxon>
        <taxon>Pseudomonadota</taxon>
        <taxon>Betaproteobacteria</taxon>
        <taxon>Burkholderiales</taxon>
        <taxon>Alcaligenaceae</taxon>
        <taxon>Bordetella</taxon>
    </lineage>
</organism>
<gene>
    <name evidence="1" type="ORF">CAL24_11600</name>
</gene>
<dbReference type="GO" id="GO:0019239">
    <property type="term" value="F:deaminase activity"/>
    <property type="evidence" value="ECO:0007669"/>
    <property type="project" value="TreeGrafter"/>
</dbReference>
<comment type="caution">
    <text evidence="1">The sequence shown here is derived from an EMBL/GenBank/DDBJ whole genome shotgun (WGS) entry which is preliminary data.</text>
</comment>
<dbReference type="PANTHER" id="PTHR11803">
    <property type="entry name" value="2-IMINOBUTANOATE/2-IMINOPROPANOATE DEAMINASE RIDA"/>
    <property type="match status" value="1"/>
</dbReference>
<evidence type="ECO:0000313" key="1">
    <source>
        <dbReference type="EMBL" id="OZI75844.1"/>
    </source>
</evidence>
<dbReference type="InterPro" id="IPR035959">
    <property type="entry name" value="RutC-like_sf"/>
</dbReference>
<reference evidence="2" key="1">
    <citation type="submission" date="2017-05" db="EMBL/GenBank/DDBJ databases">
        <title>Complete and WGS of Bordetella genogroups.</title>
        <authorList>
            <person name="Spilker T."/>
            <person name="Lipuma J."/>
        </authorList>
    </citation>
    <scope>NUCLEOTIDE SEQUENCE [LARGE SCALE GENOMIC DNA]</scope>
    <source>
        <strain evidence="2">AU8256</strain>
    </source>
</reference>
<evidence type="ECO:0008006" key="3">
    <source>
        <dbReference type="Google" id="ProtNLM"/>
    </source>
</evidence>
<dbReference type="Gene3D" id="3.30.1330.40">
    <property type="entry name" value="RutC-like"/>
    <property type="match status" value="1"/>
</dbReference>
<sequence length="136" mass="14735">MTRRSIYAAGFSHKNPIPAACRIGSLLYSGSIQGTDPATGAYGETLARQCELMFDHVRRIVEAGGGSLADIIKMTVWMRDRDQRAALNAAWLQAFPDAQNRPARHTMKADLDGGKLVECDFIAVIAQQEAAGEARG</sequence>
<dbReference type="Pfam" id="PF01042">
    <property type="entry name" value="Ribonuc_L-PSP"/>
    <property type="match status" value="1"/>
</dbReference>
<accession>A0A261VP00</accession>
<dbReference type="Proteomes" id="UP000215633">
    <property type="component" value="Unassembled WGS sequence"/>
</dbReference>
<name>A0A261VP00_9BORD</name>
<dbReference type="InterPro" id="IPR006175">
    <property type="entry name" value="YjgF/YER057c/UK114"/>
</dbReference>
<dbReference type="PANTHER" id="PTHR11803:SF39">
    <property type="entry name" value="2-IMINOBUTANOATE_2-IMINOPROPANOATE DEAMINASE"/>
    <property type="match status" value="1"/>
</dbReference>
<dbReference type="AlphaFoldDB" id="A0A261VP00"/>
<dbReference type="RefSeq" id="WP_028356061.1">
    <property type="nucleotide sequence ID" value="NZ_NEVT01000006.1"/>
</dbReference>
<proteinExistence type="predicted"/>
<protein>
    <recommendedName>
        <fullName evidence="3">Enamine deaminase RidA</fullName>
    </recommendedName>
</protein>
<keyword evidence="2" id="KW-1185">Reference proteome</keyword>